<feature type="domain" description="F5/8 type C" evidence="1">
    <location>
        <begin position="804"/>
        <end position="954"/>
    </location>
</feature>
<dbReference type="Pfam" id="PF07532">
    <property type="entry name" value="Big_4"/>
    <property type="match status" value="2"/>
</dbReference>
<dbReference type="GO" id="GO:0004553">
    <property type="term" value="F:hydrolase activity, hydrolyzing O-glycosyl compounds"/>
    <property type="evidence" value="ECO:0007669"/>
    <property type="project" value="InterPro"/>
</dbReference>
<dbReference type="AlphaFoldDB" id="A0A328HPZ8"/>
<comment type="caution">
    <text evidence="2">The sequence shown here is derived from an EMBL/GenBank/DDBJ whole genome shotgun (WGS) entry which is preliminary data.</text>
</comment>
<sequence length="1039" mass="109454">MAGPALAAPAPVKAADETVPAGAVTVRPDPSYQGEAFEGWGTSLVWFANATGDYPDEVRNKLADMVFGDDGLNLNIARYNVGGGNAPDVKDYLRAGGAVEGWWKAPAGTTREDKDWWDPANPEHWNLDADQTQRWWVDRIKNDITHWEAFSNSPPWFQTVSGYVSGGFNSSQDQLRTESVDDFSSYLVGVVKRLEKAHGIKIDTIDPMNEPNTPYWGTSLNASGQPVGGRQEGAHMGPELQQKVVQSLAKALASAETGAVISAMDETNPSTFANNWNSYSAEAKENVAQLNVHTYGTGQRTSVRDIAKGEDKPLWMSETGGSWMDGQNFTSMQPGLGLAQHMVNDLRELEPEAWVFWQPVEDYNNMKPGGESAIGSNWGEIQLPFDCAAGDTLESCPIYTNTKYNTARNFTHFIKPGDRLVKVDDLNSAAAVSDSGATVVHVNDSKQQRPVALDLSRFGAIQGNATVTPVTSDASGALVEGEPVAVGKDRTAVLTVPAESVTTFLVNGVHGVAKDAALVQADHVYSLKGVESGKSLTQGTGSTAVIRSGAGADQQWNIRRLSGENSSRARYAIETADGGRQLAVVDGTPQLVPAEATPAEPSQWTMSTTGDGTYTFVNAANDRLLEVGGHATADGSPVTLWTANSGENQRWHVIDETVQGFQSVTAFTVPGTTPQLPATVVPVYRDGARGTLPVTWTMPPESRWSKPGTVEVHGTATDVLGAARPVTARVTVDTLVSTLPARAKTYVGGTPALPATVTAVTAGGSKVERPVVWDAAPAFTETGVASVAGTADAADGRTLPATVRVQVTAGTADNVADDGGATFSASFTEPGYGTAGLGNGNLTDKAWSNWKSGTKNTTDTLSVSLPQQKTVSGVKVHFYRDGSTDSYAQSLQVQTKAADGTWKNAGASVQVPGGSPAPVVTVPVANVDTKDVRVVLAARTNTHMTVSEVQVLATAPGQSSDAVAAGISVNGQPLAGFDPDVTAYRADAQGGRQEVTATAADPYATVTVQPADKQTGKAVVTVKSEDGSQNRTYDVVFGR</sequence>
<reference evidence="2 3" key="1">
    <citation type="submission" date="2018-04" db="EMBL/GenBank/DDBJ databases">
        <title>Bacteria isolated from cave deposits of Manipur.</title>
        <authorList>
            <person name="Sahoo D."/>
            <person name="Sarangthem I."/>
            <person name="Nandeibam J."/>
        </authorList>
    </citation>
    <scope>NUCLEOTIDE SEQUENCE [LARGE SCALE GENOMIC DNA]</scope>
    <source>
        <strain evidence="3">mrc11</strain>
    </source>
</reference>
<dbReference type="InterPro" id="IPR011081">
    <property type="entry name" value="Big_4"/>
</dbReference>
<dbReference type="InterPro" id="IPR039514">
    <property type="entry name" value="6GAL-like"/>
</dbReference>
<dbReference type="PROSITE" id="PS50231">
    <property type="entry name" value="RICIN_B_LECTIN"/>
    <property type="match status" value="1"/>
</dbReference>
<dbReference type="InterPro" id="IPR017853">
    <property type="entry name" value="GH"/>
</dbReference>
<dbReference type="InterPro" id="IPR039743">
    <property type="entry name" value="6GAL/EXGAL"/>
</dbReference>
<dbReference type="Gene3D" id="3.20.20.80">
    <property type="entry name" value="Glycosidases"/>
    <property type="match status" value="1"/>
</dbReference>
<dbReference type="Gene3D" id="2.60.40.1180">
    <property type="entry name" value="Golgi alpha-mannosidase II"/>
    <property type="match status" value="1"/>
</dbReference>
<dbReference type="Pfam" id="PF00754">
    <property type="entry name" value="F5_F8_type_C"/>
    <property type="match status" value="1"/>
</dbReference>
<accession>A0A328HPZ8</accession>
<protein>
    <recommendedName>
        <fullName evidence="1">F5/8 type C domain-containing protein</fullName>
    </recommendedName>
</protein>
<dbReference type="PANTHER" id="PTHR42767:SF1">
    <property type="entry name" value="ENDO-BETA-1,6-GALACTANASE-LIKE DOMAIN-CONTAINING PROTEIN"/>
    <property type="match status" value="1"/>
</dbReference>
<dbReference type="InterPro" id="IPR013780">
    <property type="entry name" value="Glyco_hydro_b"/>
</dbReference>
<organism evidence="2 3">
    <name type="scientific">Arthrobacter globiformis</name>
    <dbReference type="NCBI Taxonomy" id="1665"/>
    <lineage>
        <taxon>Bacteria</taxon>
        <taxon>Bacillati</taxon>
        <taxon>Actinomycetota</taxon>
        <taxon>Actinomycetes</taxon>
        <taxon>Micrococcales</taxon>
        <taxon>Micrococcaceae</taxon>
        <taxon>Arthrobacter</taxon>
    </lineage>
</organism>
<dbReference type="SUPFAM" id="SSF50370">
    <property type="entry name" value="Ricin B-like lectins"/>
    <property type="match status" value="1"/>
</dbReference>
<dbReference type="Gene3D" id="2.80.10.50">
    <property type="match status" value="1"/>
</dbReference>
<dbReference type="SUPFAM" id="SSF51445">
    <property type="entry name" value="(Trans)glycosidases"/>
    <property type="match status" value="1"/>
</dbReference>
<dbReference type="InterPro" id="IPR008979">
    <property type="entry name" value="Galactose-bd-like_sf"/>
</dbReference>
<evidence type="ECO:0000259" key="1">
    <source>
        <dbReference type="PROSITE" id="PS50022"/>
    </source>
</evidence>
<dbReference type="CDD" id="cd00161">
    <property type="entry name" value="beta-trefoil_Ricin-like"/>
    <property type="match status" value="1"/>
</dbReference>
<dbReference type="Pfam" id="PF14587">
    <property type="entry name" value="Glyco_hydr_30_2"/>
    <property type="match status" value="1"/>
</dbReference>
<dbReference type="InterPro" id="IPR000772">
    <property type="entry name" value="Ricin_B_lectin"/>
</dbReference>
<name>A0A328HPZ8_ARTGO</name>
<dbReference type="Pfam" id="PF14200">
    <property type="entry name" value="RicinB_lectin_2"/>
    <property type="match status" value="1"/>
</dbReference>
<dbReference type="Gene3D" id="2.60.120.260">
    <property type="entry name" value="Galactose-binding domain-like"/>
    <property type="match status" value="1"/>
</dbReference>
<evidence type="ECO:0000313" key="3">
    <source>
        <dbReference type="Proteomes" id="UP000249166"/>
    </source>
</evidence>
<dbReference type="OrthoDB" id="9806701at2"/>
<dbReference type="InterPro" id="IPR035992">
    <property type="entry name" value="Ricin_B-like_lectins"/>
</dbReference>
<dbReference type="InterPro" id="IPR000421">
    <property type="entry name" value="FA58C"/>
</dbReference>
<evidence type="ECO:0000313" key="2">
    <source>
        <dbReference type="EMBL" id="RAM39113.1"/>
    </source>
</evidence>
<dbReference type="PANTHER" id="PTHR42767">
    <property type="entry name" value="ENDO-BETA-1,6-GALACTANASE"/>
    <property type="match status" value="1"/>
</dbReference>
<gene>
    <name evidence="2" type="ORF">DBZ45_01495</name>
</gene>
<proteinExistence type="predicted"/>
<dbReference type="Proteomes" id="UP000249166">
    <property type="component" value="Unassembled WGS sequence"/>
</dbReference>
<dbReference type="EMBL" id="QLNP01000013">
    <property type="protein sequence ID" value="RAM39113.1"/>
    <property type="molecule type" value="Genomic_DNA"/>
</dbReference>
<dbReference type="PROSITE" id="PS50022">
    <property type="entry name" value="FA58C_3"/>
    <property type="match status" value="1"/>
</dbReference>
<dbReference type="SUPFAM" id="SSF49785">
    <property type="entry name" value="Galactose-binding domain-like"/>
    <property type="match status" value="1"/>
</dbReference>